<dbReference type="RefSeq" id="WP_277834216.1">
    <property type="nucleotide sequence ID" value="NZ_JARQZE010000012.1"/>
</dbReference>
<sequence length="141" mass="15544">MITSTETEREEEGGPSRWPVSWFEMTLESGLNVIGAQDGSLTFSGSGITIDLHLVAVTANSESLGFHASDSTYVVVSMTETEQNQLLRRLPPTTTVHYFSPFARQSSTLEEWLAKSHGQVSFGPSVWVQENDLPLIKTLVK</sequence>
<keyword evidence="2" id="KW-1185">Reference proteome</keyword>
<dbReference type="Proteomes" id="UP001597158">
    <property type="component" value="Unassembled WGS sequence"/>
</dbReference>
<comment type="caution">
    <text evidence="1">The sequence shown here is derived from an EMBL/GenBank/DDBJ whole genome shotgun (WGS) entry which is preliminary data.</text>
</comment>
<proteinExistence type="predicted"/>
<organism evidence="1 2">
    <name type="scientific">Thauera mechernichensis</name>
    <dbReference type="NCBI Taxonomy" id="82788"/>
    <lineage>
        <taxon>Bacteria</taxon>
        <taxon>Pseudomonadati</taxon>
        <taxon>Pseudomonadota</taxon>
        <taxon>Betaproteobacteria</taxon>
        <taxon>Rhodocyclales</taxon>
        <taxon>Zoogloeaceae</taxon>
        <taxon>Thauera</taxon>
    </lineage>
</organism>
<reference evidence="2" key="1">
    <citation type="journal article" date="2019" name="Int. J. Syst. Evol. Microbiol.">
        <title>The Global Catalogue of Microorganisms (GCM) 10K type strain sequencing project: providing services to taxonomists for standard genome sequencing and annotation.</title>
        <authorList>
            <consortium name="The Broad Institute Genomics Platform"/>
            <consortium name="The Broad Institute Genome Sequencing Center for Infectious Disease"/>
            <person name="Wu L."/>
            <person name="Ma J."/>
        </authorList>
    </citation>
    <scope>NUCLEOTIDE SEQUENCE [LARGE SCALE GENOMIC DNA]</scope>
    <source>
        <strain evidence="2">CCUG 48884</strain>
    </source>
</reference>
<gene>
    <name evidence="1" type="ORF">ACFQ4M_17325</name>
</gene>
<evidence type="ECO:0000313" key="1">
    <source>
        <dbReference type="EMBL" id="MFD1265335.1"/>
    </source>
</evidence>
<evidence type="ECO:0000313" key="2">
    <source>
        <dbReference type="Proteomes" id="UP001597158"/>
    </source>
</evidence>
<accession>A0ABW3WHJ6</accession>
<name>A0ABW3WHJ6_9RHOO</name>
<dbReference type="EMBL" id="JBHTMC010000032">
    <property type="protein sequence ID" value="MFD1265335.1"/>
    <property type="molecule type" value="Genomic_DNA"/>
</dbReference>
<protein>
    <submittedName>
        <fullName evidence="1">Uncharacterized protein</fullName>
    </submittedName>
</protein>